<evidence type="ECO:0000313" key="1">
    <source>
        <dbReference type="EMBL" id="MPM35714.1"/>
    </source>
</evidence>
<name>A0A644ZCV2_9ZZZZ</name>
<reference evidence="1" key="1">
    <citation type="submission" date="2019-08" db="EMBL/GenBank/DDBJ databases">
        <authorList>
            <person name="Kucharzyk K."/>
            <person name="Murdoch R.W."/>
            <person name="Higgins S."/>
            <person name="Loffler F."/>
        </authorList>
    </citation>
    <scope>NUCLEOTIDE SEQUENCE</scope>
</reference>
<organism evidence="1">
    <name type="scientific">bioreactor metagenome</name>
    <dbReference type="NCBI Taxonomy" id="1076179"/>
    <lineage>
        <taxon>unclassified sequences</taxon>
        <taxon>metagenomes</taxon>
        <taxon>ecological metagenomes</taxon>
    </lineage>
</organism>
<dbReference type="AlphaFoldDB" id="A0A644ZCV2"/>
<accession>A0A644ZCV2</accession>
<sequence>MITFKLFIPTAMKIDFLNRTFCLLFLFVLPGATLLYSTNSNDKDSSLPQRAVERVYITTDRDSYVSGETMWLSLFLTDANKDHAMSAVSSIAYLELYNSGALVLTFKMAVLNGRGSGSVELPPSLPTGNYMIKAYTRQMLGEDTPRFFQKMISVYNALTADRVEGNVRVVKEKGAVSDSSHIGIMGKSASDMGVGIAFGPAGRLIPAGEALTFTVSNSGEKGITSSLSVFRKDSLSVRKYGTIMDCLQQRNNDGTGIIGSVVPDYEGEIIKGRVISDKTELLRDAIVFFSVAGERSRVYSTAVDSNGAFTFYTTPFYGDRDVVVEMPYADSTISISYELLDPFVKQAPEHIPNLCLDSTLAVSLMERSIEMQVGRRFRVDTLFEYLHRETDPLLKRDPVVYRLDDYVRFPVMREVVTEYIPQLRFRKVDRTDYLQVRMTNEFKSLVFARENSLVLLDGIPLFNHEKILNYDPLRVESISIYTDVYNAGFSTFTGVVLFKTYKGNYPGLTLGGNAKIFDFRGALHPSRFTAADVREVGNLPDLRSLLYWDPVLEVEAGGKREVVVNTSSQKGGFYVVLEGMTVEGAPFLVISEFAVK</sequence>
<evidence type="ECO:0008006" key="2">
    <source>
        <dbReference type="Google" id="ProtNLM"/>
    </source>
</evidence>
<gene>
    <name evidence="1" type="ORF">SDC9_82307</name>
</gene>
<comment type="caution">
    <text evidence="1">The sequence shown here is derived from an EMBL/GenBank/DDBJ whole genome shotgun (WGS) entry which is preliminary data.</text>
</comment>
<proteinExistence type="predicted"/>
<protein>
    <recommendedName>
        <fullName evidence="2">TonB-dependent receptor plug domain-containing protein</fullName>
    </recommendedName>
</protein>
<dbReference type="EMBL" id="VSSQ01007373">
    <property type="protein sequence ID" value="MPM35714.1"/>
    <property type="molecule type" value="Genomic_DNA"/>
</dbReference>